<gene>
    <name evidence="1" type="ORF">LEP1GSC186_3800</name>
</gene>
<sequence length="68" mass="8128">MYQIAKKIDWEKFEQEFGKYYTEKMGRPGLRIRLLVNPYDGHTLKDAINQMEKIVGLRPKEVYVLNHS</sequence>
<protein>
    <submittedName>
        <fullName evidence="1">Uncharacterized protein</fullName>
    </submittedName>
</protein>
<dbReference type="Proteomes" id="UP000012153">
    <property type="component" value="Unassembled WGS sequence"/>
</dbReference>
<organism evidence="1 2">
    <name type="scientific">Leptospira noguchii serovar Autumnalis str. ZUN142</name>
    <dbReference type="NCBI Taxonomy" id="1085540"/>
    <lineage>
        <taxon>Bacteria</taxon>
        <taxon>Pseudomonadati</taxon>
        <taxon>Spirochaetota</taxon>
        <taxon>Spirochaetia</taxon>
        <taxon>Leptospirales</taxon>
        <taxon>Leptospiraceae</taxon>
        <taxon>Leptospira</taxon>
    </lineage>
</organism>
<name>M6U9U3_9LEPT</name>
<comment type="caution">
    <text evidence="1">The sequence shown here is derived from an EMBL/GenBank/DDBJ whole genome shotgun (WGS) entry which is preliminary data.</text>
</comment>
<dbReference type="EMBL" id="AHOP02000050">
    <property type="protein sequence ID" value="EMO39721.1"/>
    <property type="molecule type" value="Genomic_DNA"/>
</dbReference>
<proteinExistence type="predicted"/>
<dbReference type="RefSeq" id="WP_004440474.1">
    <property type="nucleotide sequence ID" value="NZ_AHOP02000050.1"/>
</dbReference>
<dbReference type="AlphaFoldDB" id="M6U9U3"/>
<reference evidence="1 2" key="1">
    <citation type="submission" date="2013-01" db="EMBL/GenBank/DDBJ databases">
        <authorList>
            <person name="Harkins D.M."/>
            <person name="Durkin A.S."/>
            <person name="Brinkac L.M."/>
            <person name="Haft D.H."/>
            <person name="Selengut J.D."/>
            <person name="Sanka R."/>
            <person name="DePew J."/>
            <person name="Purushe J."/>
            <person name="Matthias M.A."/>
            <person name="Vinetz J.M."/>
            <person name="Sutton G.G."/>
            <person name="Nierman W.C."/>
            <person name="Fouts D.E."/>
        </authorList>
    </citation>
    <scope>NUCLEOTIDE SEQUENCE [LARGE SCALE GENOMIC DNA]</scope>
    <source>
        <strain evidence="1 2">ZUN142</strain>
    </source>
</reference>
<evidence type="ECO:0000313" key="2">
    <source>
        <dbReference type="Proteomes" id="UP000012153"/>
    </source>
</evidence>
<accession>M6U9U3</accession>
<evidence type="ECO:0000313" key="1">
    <source>
        <dbReference type="EMBL" id="EMO39721.1"/>
    </source>
</evidence>